<dbReference type="RefSeq" id="WP_068609641.1">
    <property type="nucleotide sequence ID" value="NZ_CP011388.1"/>
</dbReference>
<keyword evidence="3" id="KW-1185">Reference proteome</keyword>
<feature type="compositionally biased region" description="Pro residues" evidence="1">
    <location>
        <begin position="52"/>
        <end position="83"/>
    </location>
</feature>
<sequence>MVNYDSEFSQERGIVPTQETQFGTTGIGGGIIGGGIYIPGLGWFPGGGGFPGPGPGPGPGPFPPPPFPGPGPGPGPFPPPPFPGQNPFVTVVIDGGQAYPYIRNSYRIRYYPGLTLYQALQNTGQVQFGVGGRIRSVSGVPIGSSVAYELRVNGRLISGNSLFVQLNPNDHVSLRLILVGVPY</sequence>
<dbReference type="Proteomes" id="UP000076927">
    <property type="component" value="Chromosome"/>
</dbReference>
<organism evidence="2 3">
    <name type="scientific">Paenibacillus swuensis</name>
    <dbReference type="NCBI Taxonomy" id="1178515"/>
    <lineage>
        <taxon>Bacteria</taxon>
        <taxon>Bacillati</taxon>
        <taxon>Bacillota</taxon>
        <taxon>Bacilli</taxon>
        <taxon>Bacillales</taxon>
        <taxon>Paenibacillaceae</taxon>
        <taxon>Paenibacillus</taxon>
    </lineage>
</organism>
<dbReference type="AlphaFoldDB" id="A0A172TM55"/>
<name>A0A172TM55_9BACL</name>
<reference evidence="2 3" key="1">
    <citation type="submission" date="2015-01" db="EMBL/GenBank/DDBJ databases">
        <title>Paenibacillus swuensis/DY6/whole genome sequencing.</title>
        <authorList>
            <person name="Kim M.K."/>
            <person name="Srinivasan S."/>
            <person name="Lee J.-J."/>
        </authorList>
    </citation>
    <scope>NUCLEOTIDE SEQUENCE [LARGE SCALE GENOMIC DNA]</scope>
    <source>
        <strain evidence="2 3">DY6</strain>
    </source>
</reference>
<dbReference type="PATRIC" id="fig|1178515.4.peg.3990"/>
<protein>
    <submittedName>
        <fullName evidence="2">Uncharacterized protein</fullName>
    </submittedName>
</protein>
<proteinExistence type="predicted"/>
<accession>A0A172TM55</accession>
<evidence type="ECO:0000256" key="1">
    <source>
        <dbReference type="SAM" id="MobiDB-lite"/>
    </source>
</evidence>
<evidence type="ECO:0000313" key="2">
    <source>
        <dbReference type="EMBL" id="ANE48149.1"/>
    </source>
</evidence>
<evidence type="ECO:0000313" key="3">
    <source>
        <dbReference type="Proteomes" id="UP000076927"/>
    </source>
</evidence>
<gene>
    <name evidence="2" type="ORF">SY83_19725</name>
</gene>
<feature type="region of interest" description="Disordered" evidence="1">
    <location>
        <begin position="48"/>
        <end position="83"/>
    </location>
</feature>
<dbReference type="KEGG" id="pswu:SY83_19725"/>
<dbReference type="EMBL" id="CP011388">
    <property type="protein sequence ID" value="ANE48149.1"/>
    <property type="molecule type" value="Genomic_DNA"/>
</dbReference>